<evidence type="ECO:0000313" key="1">
    <source>
        <dbReference type="EMBL" id="GAB09474.1"/>
    </source>
</evidence>
<sequence length="143" mass="15672">MKIPSTCAELSVLLDRVLDGTTEEFSPQEPEDEETGILCRWRIDTDGEVFTVGLSATPTDADTINDIRTGKSQRFHSNIPPSYAVRPVPQIDRLGGVVMANEDYSSYDDDISMSVVMPRVEFGVVGPTDKAIEVAVKIAESLH</sequence>
<organism evidence="1 2">
    <name type="scientific">Gordonia araii NBRC 100433</name>
    <dbReference type="NCBI Taxonomy" id="1073574"/>
    <lineage>
        <taxon>Bacteria</taxon>
        <taxon>Bacillati</taxon>
        <taxon>Actinomycetota</taxon>
        <taxon>Actinomycetes</taxon>
        <taxon>Mycobacteriales</taxon>
        <taxon>Gordoniaceae</taxon>
        <taxon>Gordonia</taxon>
    </lineage>
</organism>
<dbReference type="EMBL" id="BAEE01000038">
    <property type="protein sequence ID" value="GAB09474.1"/>
    <property type="molecule type" value="Genomic_DNA"/>
</dbReference>
<dbReference type="OrthoDB" id="9839382at2"/>
<dbReference type="AlphaFoldDB" id="G7H0U9"/>
<proteinExistence type="predicted"/>
<protein>
    <submittedName>
        <fullName evidence="1">Uncharacterized protein</fullName>
    </submittedName>
</protein>
<gene>
    <name evidence="1" type="ORF">GOARA_038_00205</name>
</gene>
<accession>G7H0U9</accession>
<dbReference type="Proteomes" id="UP000035088">
    <property type="component" value="Unassembled WGS sequence"/>
</dbReference>
<comment type="caution">
    <text evidence="1">The sequence shown here is derived from an EMBL/GenBank/DDBJ whole genome shotgun (WGS) entry which is preliminary data.</text>
</comment>
<reference evidence="1 2" key="1">
    <citation type="submission" date="2011-11" db="EMBL/GenBank/DDBJ databases">
        <title>Whole genome shotgun sequence of Gordonia araii NBRC 100433.</title>
        <authorList>
            <person name="Yoshida Y."/>
            <person name="Hosoyama A."/>
            <person name="Tsuchikane K."/>
            <person name="Katsumata H."/>
            <person name="Yamazaki S."/>
            <person name="Fujita N."/>
        </authorList>
    </citation>
    <scope>NUCLEOTIDE SEQUENCE [LARGE SCALE GENOMIC DNA]</scope>
    <source>
        <strain evidence="1 2">NBRC 100433</strain>
    </source>
</reference>
<keyword evidence="2" id="KW-1185">Reference proteome</keyword>
<name>G7H0U9_9ACTN</name>
<dbReference type="RefSeq" id="WP_007321550.1">
    <property type="nucleotide sequence ID" value="NZ_JABELY010000037.1"/>
</dbReference>
<evidence type="ECO:0000313" key="2">
    <source>
        <dbReference type="Proteomes" id="UP000035088"/>
    </source>
</evidence>